<evidence type="ECO:0000313" key="3">
    <source>
        <dbReference type="EMBL" id="KAJ7031692.1"/>
    </source>
</evidence>
<dbReference type="AlphaFoldDB" id="A0AAD6STX0"/>
<organism evidence="3 4">
    <name type="scientific">Mycena alexandri</name>
    <dbReference type="NCBI Taxonomy" id="1745969"/>
    <lineage>
        <taxon>Eukaryota</taxon>
        <taxon>Fungi</taxon>
        <taxon>Dikarya</taxon>
        <taxon>Basidiomycota</taxon>
        <taxon>Agaricomycotina</taxon>
        <taxon>Agaricomycetes</taxon>
        <taxon>Agaricomycetidae</taxon>
        <taxon>Agaricales</taxon>
        <taxon>Marasmiineae</taxon>
        <taxon>Mycenaceae</taxon>
        <taxon>Mycena</taxon>
    </lineage>
</organism>
<evidence type="ECO:0000256" key="2">
    <source>
        <dbReference type="SAM" id="SignalP"/>
    </source>
</evidence>
<dbReference type="EMBL" id="JARJCM010000079">
    <property type="protein sequence ID" value="KAJ7031692.1"/>
    <property type="molecule type" value="Genomic_DNA"/>
</dbReference>
<comment type="caution">
    <text evidence="3">The sequence shown here is derived from an EMBL/GenBank/DDBJ whole genome shotgun (WGS) entry which is preliminary data.</text>
</comment>
<reference evidence="3" key="1">
    <citation type="submission" date="2023-03" db="EMBL/GenBank/DDBJ databases">
        <title>Massive genome expansion in bonnet fungi (Mycena s.s.) driven by repeated elements and novel gene families across ecological guilds.</title>
        <authorList>
            <consortium name="Lawrence Berkeley National Laboratory"/>
            <person name="Harder C.B."/>
            <person name="Miyauchi S."/>
            <person name="Viragh M."/>
            <person name="Kuo A."/>
            <person name="Thoen E."/>
            <person name="Andreopoulos B."/>
            <person name="Lu D."/>
            <person name="Skrede I."/>
            <person name="Drula E."/>
            <person name="Henrissat B."/>
            <person name="Morin E."/>
            <person name="Kohler A."/>
            <person name="Barry K."/>
            <person name="LaButti K."/>
            <person name="Morin E."/>
            <person name="Salamov A."/>
            <person name="Lipzen A."/>
            <person name="Mereny Z."/>
            <person name="Hegedus B."/>
            <person name="Baldrian P."/>
            <person name="Stursova M."/>
            <person name="Weitz H."/>
            <person name="Taylor A."/>
            <person name="Grigoriev I.V."/>
            <person name="Nagy L.G."/>
            <person name="Martin F."/>
            <person name="Kauserud H."/>
        </authorList>
    </citation>
    <scope>NUCLEOTIDE SEQUENCE</scope>
    <source>
        <strain evidence="3">CBHHK200</strain>
    </source>
</reference>
<name>A0AAD6STX0_9AGAR</name>
<feature type="region of interest" description="Disordered" evidence="1">
    <location>
        <begin position="29"/>
        <end position="57"/>
    </location>
</feature>
<accession>A0AAD6STX0</accession>
<evidence type="ECO:0000313" key="4">
    <source>
        <dbReference type="Proteomes" id="UP001218188"/>
    </source>
</evidence>
<dbReference type="Proteomes" id="UP001218188">
    <property type="component" value="Unassembled WGS sequence"/>
</dbReference>
<proteinExistence type="predicted"/>
<feature type="signal peptide" evidence="2">
    <location>
        <begin position="1"/>
        <end position="23"/>
    </location>
</feature>
<feature type="region of interest" description="Disordered" evidence="1">
    <location>
        <begin position="153"/>
        <end position="172"/>
    </location>
</feature>
<feature type="compositionally biased region" description="Polar residues" evidence="1">
    <location>
        <begin position="154"/>
        <end position="172"/>
    </location>
</feature>
<feature type="chain" id="PRO_5042128188" evidence="2">
    <location>
        <begin position="24"/>
        <end position="221"/>
    </location>
</feature>
<gene>
    <name evidence="3" type="ORF">C8F04DRAFT_1185626</name>
</gene>
<keyword evidence="4" id="KW-1185">Reference proteome</keyword>
<sequence length="221" mass="23953">MGYLDFHTLSCTILVFIGGRAAAAQGLNTKPFGFRSNPQDTPQPTEPRRPLESATDPTVTVTRQKIGNATGLLLPVTVASLHLGTVSIGSIPMISDNFWITPKPSRRNFERPKRPELGKGCGRGVRKEVLAQIGKGQMIVHRVSDQREPWELPINSTSPCPNKQNSLSGTNLSSGYPLSPQAGWNANSLRCDMDCGSSGKSTKLVHPLEGNFSVAEIHLLR</sequence>
<protein>
    <submittedName>
        <fullName evidence="3">Uncharacterized protein</fullName>
    </submittedName>
</protein>
<evidence type="ECO:0000256" key="1">
    <source>
        <dbReference type="SAM" id="MobiDB-lite"/>
    </source>
</evidence>
<keyword evidence="2" id="KW-0732">Signal</keyword>